<evidence type="ECO:0000256" key="1">
    <source>
        <dbReference type="ARBA" id="ARBA00022801"/>
    </source>
</evidence>
<dbReference type="RefSeq" id="WP_141920554.1">
    <property type="nucleotide sequence ID" value="NZ_VFOF01000001.1"/>
</dbReference>
<dbReference type="PANTHER" id="PTHR43540">
    <property type="entry name" value="PEROXYUREIDOACRYLATE/UREIDOACRYLATE AMIDOHYDROLASE-RELATED"/>
    <property type="match status" value="1"/>
</dbReference>
<reference evidence="3 4" key="1">
    <citation type="submission" date="2019-06" db="EMBL/GenBank/DDBJ databases">
        <title>Genome sequencing of Zymomonas mobilis strains for genetic engineering and biofuel applications.</title>
        <authorList>
            <person name="Teravest M."/>
        </authorList>
    </citation>
    <scope>NUCLEOTIDE SEQUENCE [LARGE SCALE GENOMIC DNA]</scope>
    <source>
        <strain evidence="3 4">AN0101</strain>
    </source>
</reference>
<dbReference type="InterPro" id="IPR036380">
    <property type="entry name" value="Isochorismatase-like_sf"/>
</dbReference>
<comment type="caution">
    <text evidence="3">The sequence shown here is derived from an EMBL/GenBank/DDBJ whole genome shotgun (WGS) entry which is preliminary data.</text>
</comment>
<name>A0A542W3N6_ZYMMB</name>
<sequence length="182" mass="19878">MKTALLVIDMQMLMQENIDKGRDYTSHEIKTHIPALLSAFRAAGKPVFHIRHQQSEKMAHVYPNKESFYPMPCAEAIKGETVLYKTTSSAFASTDLADRLRKEGISRLIITGGVAAFCINSTVRAGKDLGFDVVIVKDALLSFDLPASNLSAQQILDTTTAILAAGFGPVVDTETVLRSYIS</sequence>
<evidence type="ECO:0000313" key="3">
    <source>
        <dbReference type="EMBL" id="TQL18119.1"/>
    </source>
</evidence>
<dbReference type="SUPFAM" id="SSF52499">
    <property type="entry name" value="Isochorismatase-like hydrolases"/>
    <property type="match status" value="1"/>
</dbReference>
<evidence type="ECO:0000313" key="4">
    <source>
        <dbReference type="Proteomes" id="UP000316887"/>
    </source>
</evidence>
<dbReference type="InterPro" id="IPR000868">
    <property type="entry name" value="Isochorismatase-like_dom"/>
</dbReference>
<dbReference type="PANTHER" id="PTHR43540:SF1">
    <property type="entry name" value="ISOCHORISMATASE HYDROLASE"/>
    <property type="match status" value="1"/>
</dbReference>
<evidence type="ECO:0000259" key="2">
    <source>
        <dbReference type="Pfam" id="PF00857"/>
    </source>
</evidence>
<protein>
    <submittedName>
        <fullName evidence="3">Nicotinamidase-related amidase</fullName>
    </submittedName>
</protein>
<dbReference type="InterPro" id="IPR050272">
    <property type="entry name" value="Isochorismatase-like_hydrls"/>
</dbReference>
<dbReference type="CDD" id="cd01014">
    <property type="entry name" value="nicotinamidase_related"/>
    <property type="match status" value="1"/>
</dbReference>
<keyword evidence="1" id="KW-0378">Hydrolase</keyword>
<feature type="domain" description="Isochorismatase-like" evidence="2">
    <location>
        <begin position="3"/>
        <end position="155"/>
    </location>
</feature>
<dbReference type="AlphaFoldDB" id="A0A542W3N6"/>
<accession>A0A542W3N6</accession>
<dbReference type="EMBL" id="VFOF01000001">
    <property type="protein sequence ID" value="TQL18119.1"/>
    <property type="molecule type" value="Genomic_DNA"/>
</dbReference>
<dbReference type="Gene3D" id="3.40.50.850">
    <property type="entry name" value="Isochorismatase-like"/>
    <property type="match status" value="1"/>
</dbReference>
<dbReference type="OrthoDB" id="9807387at2"/>
<dbReference type="Proteomes" id="UP000316887">
    <property type="component" value="Unassembled WGS sequence"/>
</dbReference>
<dbReference type="GO" id="GO:0016787">
    <property type="term" value="F:hydrolase activity"/>
    <property type="evidence" value="ECO:0007669"/>
    <property type="project" value="UniProtKB-KW"/>
</dbReference>
<proteinExistence type="predicted"/>
<organism evidence="3 4">
    <name type="scientific">Zymomonas mobilis</name>
    <dbReference type="NCBI Taxonomy" id="542"/>
    <lineage>
        <taxon>Bacteria</taxon>
        <taxon>Pseudomonadati</taxon>
        <taxon>Pseudomonadota</taxon>
        <taxon>Alphaproteobacteria</taxon>
        <taxon>Sphingomonadales</taxon>
        <taxon>Zymomonadaceae</taxon>
        <taxon>Zymomonas</taxon>
    </lineage>
</organism>
<gene>
    <name evidence="3" type="ORF">FBY58_1735</name>
</gene>
<dbReference type="Pfam" id="PF00857">
    <property type="entry name" value="Isochorismatase"/>
    <property type="match status" value="1"/>
</dbReference>